<organism evidence="2 3">
    <name type="scientific">Thlaspi arvense</name>
    <name type="common">Field penny-cress</name>
    <dbReference type="NCBI Taxonomy" id="13288"/>
    <lineage>
        <taxon>Eukaryota</taxon>
        <taxon>Viridiplantae</taxon>
        <taxon>Streptophyta</taxon>
        <taxon>Embryophyta</taxon>
        <taxon>Tracheophyta</taxon>
        <taxon>Spermatophyta</taxon>
        <taxon>Magnoliopsida</taxon>
        <taxon>eudicotyledons</taxon>
        <taxon>Gunneridae</taxon>
        <taxon>Pentapetalae</taxon>
        <taxon>rosids</taxon>
        <taxon>malvids</taxon>
        <taxon>Brassicales</taxon>
        <taxon>Brassicaceae</taxon>
        <taxon>Thlaspideae</taxon>
        <taxon>Thlaspi</taxon>
    </lineage>
</organism>
<dbReference type="InterPro" id="IPR050354">
    <property type="entry name" value="F-box/kelch-repeat_ARATH"/>
</dbReference>
<keyword evidence="3" id="KW-1185">Reference proteome</keyword>
<dbReference type="InterPro" id="IPR015915">
    <property type="entry name" value="Kelch-typ_b-propeller"/>
</dbReference>
<dbReference type="PANTHER" id="PTHR24414:SF147">
    <property type="entry name" value="(RAPE) HYPOTHETICAL PROTEIN"/>
    <property type="match status" value="1"/>
</dbReference>
<protein>
    <recommendedName>
        <fullName evidence="1">FKB95-like N-terminal Kelch domain-containing protein</fullName>
    </recommendedName>
</protein>
<name>A0AAU9T2E0_THLAR</name>
<proteinExistence type="predicted"/>
<evidence type="ECO:0000313" key="2">
    <source>
        <dbReference type="EMBL" id="CAH2076099.1"/>
    </source>
</evidence>
<dbReference type="Gene3D" id="2.120.10.80">
    <property type="entry name" value="Kelch-type beta propeller"/>
    <property type="match status" value="1"/>
</dbReference>
<gene>
    <name evidence="2" type="ORF">TAV2_LOCUS25956</name>
</gene>
<dbReference type="SUPFAM" id="SSF117281">
    <property type="entry name" value="Kelch motif"/>
    <property type="match status" value="1"/>
</dbReference>
<dbReference type="PANTHER" id="PTHR24414">
    <property type="entry name" value="F-BOX/KELCH-REPEAT PROTEIN SKIP4"/>
    <property type="match status" value="1"/>
</dbReference>
<dbReference type="InterPro" id="IPR057499">
    <property type="entry name" value="Kelch_FKB95"/>
</dbReference>
<evidence type="ECO:0000259" key="1">
    <source>
        <dbReference type="Pfam" id="PF25210"/>
    </source>
</evidence>
<dbReference type="Proteomes" id="UP000836841">
    <property type="component" value="Chromosome 7"/>
</dbReference>
<evidence type="ECO:0000313" key="3">
    <source>
        <dbReference type="Proteomes" id="UP000836841"/>
    </source>
</evidence>
<dbReference type="Pfam" id="PF25210">
    <property type="entry name" value="Kelch_FKB95"/>
    <property type="match status" value="1"/>
</dbReference>
<sequence>MNGKPTSEVTFFDCFEHIVYRFPPMKMARCGASASHIDDKIYVFGGVADSDSDSDSSNWAEVFDIRAKTWELLLVSTPKMPLKIQRSAVVKEKKEGQIFLFSPGKRMFVATGKTDSEAQHRNHWCSFGPYLLCRDSRLGKILWCFPHELDWKEVKGLQELCGYDICKLCSSCGHHGGHLFILWKVPQTFELWSAPISLWTHETPEGLELSGRIEWYRPLIQHSTDGVNLVHADFANT</sequence>
<dbReference type="EMBL" id="OU466863">
    <property type="protein sequence ID" value="CAH2076099.1"/>
    <property type="molecule type" value="Genomic_DNA"/>
</dbReference>
<reference evidence="2 3" key="1">
    <citation type="submission" date="2022-03" db="EMBL/GenBank/DDBJ databases">
        <authorList>
            <person name="Nunn A."/>
            <person name="Chopra R."/>
            <person name="Nunn A."/>
            <person name="Contreras Garrido A."/>
        </authorList>
    </citation>
    <scope>NUCLEOTIDE SEQUENCE [LARGE SCALE GENOMIC DNA]</scope>
</reference>
<feature type="domain" description="FKB95-like N-terminal Kelch" evidence="1">
    <location>
        <begin position="2"/>
        <end position="217"/>
    </location>
</feature>
<dbReference type="AlphaFoldDB" id="A0AAU9T2E0"/>
<accession>A0AAU9T2E0</accession>